<proteinExistence type="predicted"/>
<accession>A0A6C0JUL4</accession>
<dbReference type="Pfam" id="PF04947">
    <property type="entry name" value="Pox_VLTF3"/>
    <property type="match status" value="1"/>
</dbReference>
<protein>
    <submittedName>
        <fullName evidence="1">Uncharacterized protein</fullName>
    </submittedName>
</protein>
<name>A0A6C0JUL4_9ZZZZ</name>
<dbReference type="AlphaFoldDB" id="A0A6C0JUL4"/>
<organism evidence="1">
    <name type="scientific">viral metagenome</name>
    <dbReference type="NCBI Taxonomy" id="1070528"/>
    <lineage>
        <taxon>unclassified sequences</taxon>
        <taxon>metagenomes</taxon>
        <taxon>organismal metagenomes</taxon>
    </lineage>
</organism>
<dbReference type="EMBL" id="MN740698">
    <property type="protein sequence ID" value="QHU08611.1"/>
    <property type="molecule type" value="Genomic_DNA"/>
</dbReference>
<evidence type="ECO:0000313" key="1">
    <source>
        <dbReference type="EMBL" id="QHU08611.1"/>
    </source>
</evidence>
<sequence>MDKRTTRSLSLLRKYAPRVEGQVLPEPSFHGTYKTDYNILIIDSKIKKYLLSLKNRVGPLKLELASYKEKIPEASVSEQSFYRGMISNLRLEIKNCRNLTKYNDYVESTSELLKRYSSTETPKHPIIDAYLAEASKYSHVEVSRVPSKVEYCECGESLNDSNVREECVDCHNCGRVISCNYTDRLVKDAKYIDMNMGSQPYDEVIKKMLSEYQGKIEAPDETILRVDEYLHKNGMYPDDPSELRYTSNGKLEGTSVTMMKRILEKVGMKSEKKSVHYICSMCWGWKLQDISHIEMQVLVTYKQIRAVFNEKYKKQKTPNSFFIYKILLEYGVQCDDDDFGLPKSPACKSDLEDKWRTSSKGISFC</sequence>
<dbReference type="GO" id="GO:0046782">
    <property type="term" value="P:regulation of viral transcription"/>
    <property type="evidence" value="ECO:0007669"/>
    <property type="project" value="InterPro"/>
</dbReference>
<dbReference type="InterPro" id="IPR007031">
    <property type="entry name" value="Poxvirus_VLTF3"/>
</dbReference>
<reference evidence="1" key="1">
    <citation type="journal article" date="2020" name="Nature">
        <title>Giant virus diversity and host interactions through global metagenomics.</title>
        <authorList>
            <person name="Schulz F."/>
            <person name="Roux S."/>
            <person name="Paez-Espino D."/>
            <person name="Jungbluth S."/>
            <person name="Walsh D.A."/>
            <person name="Denef V.J."/>
            <person name="McMahon K.D."/>
            <person name="Konstantinidis K.T."/>
            <person name="Eloe-Fadrosh E.A."/>
            <person name="Kyrpides N.C."/>
            <person name="Woyke T."/>
        </authorList>
    </citation>
    <scope>NUCLEOTIDE SEQUENCE</scope>
    <source>
        <strain evidence="1">GVMAG-S-1063924-116</strain>
    </source>
</reference>